<reference evidence="1" key="1">
    <citation type="journal article" date="2022" name="Int. J. Mol. Sci.">
        <title>Draft Genome of Tanacetum Coccineum: Genomic Comparison of Closely Related Tanacetum-Family Plants.</title>
        <authorList>
            <person name="Yamashiro T."/>
            <person name="Shiraishi A."/>
            <person name="Nakayama K."/>
            <person name="Satake H."/>
        </authorList>
    </citation>
    <scope>NUCLEOTIDE SEQUENCE</scope>
</reference>
<sequence>MDCVSHHVEDGQGEKRSRHTGDMVVWSVLESRGSGEDHIQRGGEGFRPLWYSRHESDRSSGVGEGVGSGGEVEENLFVEMDRVEEFGGIDL</sequence>
<dbReference type="EMBL" id="BQNB010017643">
    <property type="protein sequence ID" value="GJT65586.1"/>
    <property type="molecule type" value="Genomic_DNA"/>
</dbReference>
<name>A0ABQ5FQG1_9ASTR</name>
<organism evidence="1 2">
    <name type="scientific">Tanacetum coccineum</name>
    <dbReference type="NCBI Taxonomy" id="301880"/>
    <lineage>
        <taxon>Eukaryota</taxon>
        <taxon>Viridiplantae</taxon>
        <taxon>Streptophyta</taxon>
        <taxon>Embryophyta</taxon>
        <taxon>Tracheophyta</taxon>
        <taxon>Spermatophyta</taxon>
        <taxon>Magnoliopsida</taxon>
        <taxon>eudicotyledons</taxon>
        <taxon>Gunneridae</taxon>
        <taxon>Pentapetalae</taxon>
        <taxon>asterids</taxon>
        <taxon>campanulids</taxon>
        <taxon>Asterales</taxon>
        <taxon>Asteraceae</taxon>
        <taxon>Asteroideae</taxon>
        <taxon>Anthemideae</taxon>
        <taxon>Anthemidinae</taxon>
        <taxon>Tanacetum</taxon>
    </lineage>
</organism>
<reference evidence="1" key="2">
    <citation type="submission" date="2022-01" db="EMBL/GenBank/DDBJ databases">
        <authorList>
            <person name="Yamashiro T."/>
            <person name="Shiraishi A."/>
            <person name="Satake H."/>
            <person name="Nakayama K."/>
        </authorList>
    </citation>
    <scope>NUCLEOTIDE SEQUENCE</scope>
</reference>
<protein>
    <submittedName>
        <fullName evidence="1">Uncharacterized protein</fullName>
    </submittedName>
</protein>
<gene>
    <name evidence="1" type="ORF">Tco_1017066</name>
</gene>
<evidence type="ECO:0000313" key="2">
    <source>
        <dbReference type="Proteomes" id="UP001151760"/>
    </source>
</evidence>
<comment type="caution">
    <text evidence="1">The sequence shown here is derived from an EMBL/GenBank/DDBJ whole genome shotgun (WGS) entry which is preliminary data.</text>
</comment>
<accession>A0ABQ5FQG1</accession>
<proteinExistence type="predicted"/>
<keyword evidence="2" id="KW-1185">Reference proteome</keyword>
<dbReference type="Proteomes" id="UP001151760">
    <property type="component" value="Unassembled WGS sequence"/>
</dbReference>
<evidence type="ECO:0000313" key="1">
    <source>
        <dbReference type="EMBL" id="GJT65586.1"/>
    </source>
</evidence>